<keyword evidence="3 7" id="KW-0067">ATP-binding</keyword>
<dbReference type="SUPFAM" id="SSF52540">
    <property type="entry name" value="P-loop containing nucleoside triphosphate hydrolases"/>
    <property type="match status" value="1"/>
</dbReference>
<keyword evidence="8" id="KW-1185">Reference proteome</keyword>
<evidence type="ECO:0000256" key="1">
    <source>
        <dbReference type="ARBA" id="ARBA00022448"/>
    </source>
</evidence>
<dbReference type="FunFam" id="3.40.50.300:FF:000134">
    <property type="entry name" value="Iron-enterobactin ABC transporter ATP-binding protein"/>
    <property type="match status" value="1"/>
</dbReference>
<evidence type="ECO:0000256" key="2">
    <source>
        <dbReference type="ARBA" id="ARBA00022741"/>
    </source>
</evidence>
<dbReference type="InterPro" id="IPR027417">
    <property type="entry name" value="P-loop_NTPase"/>
</dbReference>
<dbReference type="InterPro" id="IPR003593">
    <property type="entry name" value="AAA+_ATPase"/>
</dbReference>
<dbReference type="EMBL" id="VTOW01000002">
    <property type="protein sequence ID" value="NKE71908.1"/>
    <property type="molecule type" value="Genomic_DNA"/>
</dbReference>
<dbReference type="PROSITE" id="PS50893">
    <property type="entry name" value="ABC_TRANSPORTER_2"/>
    <property type="match status" value="1"/>
</dbReference>
<dbReference type="RefSeq" id="WP_168060965.1">
    <property type="nucleotide sequence ID" value="NZ_VTOW01000002.1"/>
</dbReference>
<feature type="domain" description="ABC transporter" evidence="6">
    <location>
        <begin position="9"/>
        <end position="244"/>
    </location>
</feature>
<evidence type="ECO:0000256" key="5">
    <source>
        <dbReference type="ARBA" id="ARBA00037066"/>
    </source>
</evidence>
<organism evidence="7 8">
    <name type="scientific">Candidatus Manganitrophus noduliformans</name>
    <dbReference type="NCBI Taxonomy" id="2606439"/>
    <lineage>
        <taxon>Bacteria</taxon>
        <taxon>Pseudomonadati</taxon>
        <taxon>Nitrospirota</taxon>
        <taxon>Nitrospiria</taxon>
        <taxon>Candidatus Troglogloeales</taxon>
        <taxon>Candidatus Manganitrophaceae</taxon>
        <taxon>Candidatus Manganitrophus</taxon>
    </lineage>
</organism>
<proteinExistence type="predicted"/>
<accession>A0A7X6DR69</accession>
<dbReference type="GO" id="GO:0016887">
    <property type="term" value="F:ATP hydrolysis activity"/>
    <property type="evidence" value="ECO:0007669"/>
    <property type="project" value="InterPro"/>
</dbReference>
<protein>
    <submittedName>
        <fullName evidence="7">Heme ABC transporter ATP-binding protein</fullName>
    </submittedName>
</protein>
<dbReference type="PANTHER" id="PTHR42794">
    <property type="entry name" value="HEMIN IMPORT ATP-BINDING PROTEIN HMUV"/>
    <property type="match status" value="1"/>
</dbReference>
<evidence type="ECO:0000259" key="6">
    <source>
        <dbReference type="PROSITE" id="PS50893"/>
    </source>
</evidence>
<dbReference type="SMART" id="SM00382">
    <property type="entry name" value="AAA"/>
    <property type="match status" value="1"/>
</dbReference>
<keyword evidence="2" id="KW-0547">Nucleotide-binding</keyword>
<evidence type="ECO:0000313" key="7">
    <source>
        <dbReference type="EMBL" id="NKE71908.1"/>
    </source>
</evidence>
<dbReference type="AlphaFoldDB" id="A0A7X6DR69"/>
<dbReference type="PANTHER" id="PTHR42794:SF1">
    <property type="entry name" value="HEMIN IMPORT ATP-BINDING PROTEIN HMUV"/>
    <property type="match status" value="1"/>
</dbReference>
<dbReference type="GO" id="GO:0005524">
    <property type="term" value="F:ATP binding"/>
    <property type="evidence" value="ECO:0007669"/>
    <property type="project" value="UniProtKB-KW"/>
</dbReference>
<evidence type="ECO:0000313" key="8">
    <source>
        <dbReference type="Proteomes" id="UP000534783"/>
    </source>
</evidence>
<keyword evidence="1" id="KW-0813">Transport</keyword>
<dbReference type="Gene3D" id="3.40.50.300">
    <property type="entry name" value="P-loop containing nucleotide triphosphate hydrolases"/>
    <property type="match status" value="1"/>
</dbReference>
<dbReference type="Pfam" id="PF00005">
    <property type="entry name" value="ABC_tran"/>
    <property type="match status" value="1"/>
</dbReference>
<dbReference type="Proteomes" id="UP000534783">
    <property type="component" value="Unassembled WGS sequence"/>
</dbReference>
<sequence>MAGAETGGIDIQKVSLSRRGRPILHRIDLKIGGRELIGLIGPNGAGKSSLLKLLMKLLTPTDGAILLDGKDLSEWSHRALAQRVAYLPQSPSLDSAFACREVVLMGRYAHLGRFERESSRDYEIAQEAMRRTATSALADRPVTELSGGELQRVLLARTLAQEASTLLLDEPTANLDPQHQLGVIELVASLVEKGISVVMALHDLHLAARYCRRLILLHQGEVIADGAPRAVLTEQNLRRVYGIEAEITIHPTLHYPVVTPLSIAPPGR</sequence>
<dbReference type="InterPro" id="IPR017871">
    <property type="entry name" value="ABC_transporter-like_CS"/>
</dbReference>
<name>A0A7X6DR69_9BACT</name>
<dbReference type="PROSITE" id="PS00211">
    <property type="entry name" value="ABC_TRANSPORTER_1"/>
    <property type="match status" value="1"/>
</dbReference>
<comment type="caution">
    <text evidence="7">The sequence shown here is derived from an EMBL/GenBank/DDBJ whole genome shotgun (WGS) entry which is preliminary data.</text>
</comment>
<comment type="function">
    <text evidence="5">Part of the ABC transporter complex HmuTUV involved in hemin import. Responsible for energy coupling to the transport system.</text>
</comment>
<evidence type="ECO:0000256" key="4">
    <source>
        <dbReference type="ARBA" id="ARBA00022967"/>
    </source>
</evidence>
<gene>
    <name evidence="7" type="ORF">MNODULE_14260</name>
</gene>
<dbReference type="InterPro" id="IPR003439">
    <property type="entry name" value="ABC_transporter-like_ATP-bd"/>
</dbReference>
<reference evidence="7 8" key="1">
    <citation type="journal article" date="2020" name="Nature">
        <title>Bacterial chemolithoautotrophy via manganese oxidation.</title>
        <authorList>
            <person name="Yu H."/>
            <person name="Leadbetter J.R."/>
        </authorList>
    </citation>
    <scope>NUCLEOTIDE SEQUENCE [LARGE SCALE GENOMIC DNA]</scope>
    <source>
        <strain evidence="7 8">Mn-1</strain>
    </source>
</reference>
<evidence type="ECO:0000256" key="3">
    <source>
        <dbReference type="ARBA" id="ARBA00022840"/>
    </source>
</evidence>
<keyword evidence="4" id="KW-1278">Translocase</keyword>
<dbReference type="NCBIfam" id="NF010068">
    <property type="entry name" value="PRK13548.1"/>
    <property type="match status" value="1"/>
</dbReference>